<proteinExistence type="predicted"/>
<feature type="domain" description="HTH luxR-type" evidence="6">
    <location>
        <begin position="141"/>
        <end position="206"/>
    </location>
</feature>
<dbReference type="SMART" id="SM00421">
    <property type="entry name" value="HTH_LUXR"/>
    <property type="match status" value="1"/>
</dbReference>
<dbReference type="PROSITE" id="PS50043">
    <property type="entry name" value="HTH_LUXR_2"/>
    <property type="match status" value="1"/>
</dbReference>
<keyword evidence="1 5" id="KW-0597">Phosphoprotein</keyword>
<evidence type="ECO:0000313" key="9">
    <source>
        <dbReference type="Proteomes" id="UP001597541"/>
    </source>
</evidence>
<dbReference type="PANTHER" id="PTHR45566">
    <property type="entry name" value="HTH-TYPE TRANSCRIPTIONAL REGULATOR YHJB-RELATED"/>
    <property type="match status" value="1"/>
</dbReference>
<evidence type="ECO:0000256" key="4">
    <source>
        <dbReference type="ARBA" id="ARBA00023163"/>
    </source>
</evidence>
<dbReference type="PRINTS" id="PR00038">
    <property type="entry name" value="HTHLUXR"/>
</dbReference>
<dbReference type="InterPro" id="IPR058245">
    <property type="entry name" value="NreC/VraR/RcsB-like_REC"/>
</dbReference>
<keyword evidence="9" id="KW-1185">Reference proteome</keyword>
<dbReference type="CDD" id="cd06170">
    <property type="entry name" value="LuxR_C_like"/>
    <property type="match status" value="1"/>
</dbReference>
<feature type="domain" description="Response regulatory" evidence="7">
    <location>
        <begin position="3"/>
        <end position="119"/>
    </location>
</feature>
<evidence type="ECO:0000259" key="7">
    <source>
        <dbReference type="PROSITE" id="PS50110"/>
    </source>
</evidence>
<evidence type="ECO:0000256" key="2">
    <source>
        <dbReference type="ARBA" id="ARBA00023015"/>
    </source>
</evidence>
<organism evidence="8 9">
    <name type="scientific">Paenibacillus gansuensis</name>
    <dbReference type="NCBI Taxonomy" id="306542"/>
    <lineage>
        <taxon>Bacteria</taxon>
        <taxon>Bacillati</taxon>
        <taxon>Bacillota</taxon>
        <taxon>Bacilli</taxon>
        <taxon>Bacillales</taxon>
        <taxon>Paenibacillaceae</taxon>
        <taxon>Paenibacillus</taxon>
    </lineage>
</organism>
<gene>
    <name evidence="8" type="ORF">ACFSUF_23290</name>
</gene>
<accession>A0ABW5PK96</accession>
<name>A0ABW5PK96_9BACL</name>
<evidence type="ECO:0000256" key="1">
    <source>
        <dbReference type="ARBA" id="ARBA00022553"/>
    </source>
</evidence>
<keyword evidence="2" id="KW-0805">Transcription regulation</keyword>
<keyword evidence="4" id="KW-0804">Transcription</keyword>
<evidence type="ECO:0000259" key="6">
    <source>
        <dbReference type="PROSITE" id="PS50043"/>
    </source>
</evidence>
<evidence type="ECO:0000313" key="8">
    <source>
        <dbReference type="EMBL" id="MFD2615331.1"/>
    </source>
</evidence>
<dbReference type="InterPro" id="IPR051015">
    <property type="entry name" value="EvgA-like"/>
</dbReference>
<comment type="caution">
    <text evidence="8">The sequence shown here is derived from an EMBL/GenBank/DDBJ whole genome shotgun (WGS) entry which is preliminary data.</text>
</comment>
<evidence type="ECO:0000256" key="3">
    <source>
        <dbReference type="ARBA" id="ARBA00023125"/>
    </source>
</evidence>
<feature type="modified residue" description="4-aspartylphosphate" evidence="5">
    <location>
        <position position="54"/>
    </location>
</feature>
<dbReference type="InterPro" id="IPR001789">
    <property type="entry name" value="Sig_transdc_resp-reg_receiver"/>
</dbReference>
<keyword evidence="3" id="KW-0238">DNA-binding</keyword>
<protein>
    <submittedName>
        <fullName evidence="8">Response regulator</fullName>
    </submittedName>
</protein>
<dbReference type="InterPro" id="IPR000792">
    <property type="entry name" value="Tscrpt_reg_LuxR_C"/>
</dbReference>
<evidence type="ECO:0000256" key="5">
    <source>
        <dbReference type="PROSITE-ProRule" id="PRU00169"/>
    </source>
</evidence>
<dbReference type="InterPro" id="IPR016032">
    <property type="entry name" value="Sig_transdc_resp-reg_C-effctor"/>
</dbReference>
<dbReference type="Pfam" id="PF00072">
    <property type="entry name" value="Response_reg"/>
    <property type="match status" value="1"/>
</dbReference>
<dbReference type="SMART" id="SM00448">
    <property type="entry name" value="REC"/>
    <property type="match status" value="1"/>
</dbReference>
<dbReference type="Proteomes" id="UP001597541">
    <property type="component" value="Unassembled WGS sequence"/>
</dbReference>
<dbReference type="CDD" id="cd17535">
    <property type="entry name" value="REC_NarL-like"/>
    <property type="match status" value="1"/>
</dbReference>
<sequence length="217" mass="23820">MLSMIILDDHPLVRQGIRLVVSMNPGILVAGEASTPTEALALMKEKQPDLVLVDLNLGQANGLQFIQDAKQAGFLCKFMILTSSASHSELALAQSLQVEGFCLKEALPEDLMYAIDVISRGRKYYDPVFMDSLLDPKQPQEDAGFSELTPKEMEVLMALGRGLSNKEIASEQFITEFTVKKHVSQILLKLNVADRTKAALFASSKGLVQFEMKAACT</sequence>
<dbReference type="RefSeq" id="WP_377607121.1">
    <property type="nucleotide sequence ID" value="NZ_JBHUME010000019.1"/>
</dbReference>
<dbReference type="PANTHER" id="PTHR45566:SF2">
    <property type="entry name" value="NARL SUBFAMILY"/>
    <property type="match status" value="1"/>
</dbReference>
<dbReference type="InterPro" id="IPR011006">
    <property type="entry name" value="CheY-like_superfamily"/>
</dbReference>
<dbReference type="SUPFAM" id="SSF52172">
    <property type="entry name" value="CheY-like"/>
    <property type="match status" value="1"/>
</dbReference>
<dbReference type="EMBL" id="JBHUME010000019">
    <property type="protein sequence ID" value="MFD2615331.1"/>
    <property type="molecule type" value="Genomic_DNA"/>
</dbReference>
<reference evidence="9" key="1">
    <citation type="journal article" date="2019" name="Int. J. Syst. Evol. Microbiol.">
        <title>The Global Catalogue of Microorganisms (GCM) 10K type strain sequencing project: providing services to taxonomists for standard genome sequencing and annotation.</title>
        <authorList>
            <consortium name="The Broad Institute Genomics Platform"/>
            <consortium name="The Broad Institute Genome Sequencing Center for Infectious Disease"/>
            <person name="Wu L."/>
            <person name="Ma J."/>
        </authorList>
    </citation>
    <scope>NUCLEOTIDE SEQUENCE [LARGE SCALE GENOMIC DNA]</scope>
    <source>
        <strain evidence="9">KCTC 3950</strain>
    </source>
</reference>
<dbReference type="Gene3D" id="3.40.50.2300">
    <property type="match status" value="1"/>
</dbReference>
<dbReference type="Pfam" id="PF00196">
    <property type="entry name" value="GerE"/>
    <property type="match status" value="1"/>
</dbReference>
<dbReference type="SUPFAM" id="SSF46894">
    <property type="entry name" value="C-terminal effector domain of the bipartite response regulators"/>
    <property type="match status" value="1"/>
</dbReference>
<dbReference type="PROSITE" id="PS50110">
    <property type="entry name" value="RESPONSE_REGULATORY"/>
    <property type="match status" value="1"/>
</dbReference>